<keyword evidence="1" id="KW-0472">Membrane</keyword>
<evidence type="ECO:0000313" key="2">
    <source>
        <dbReference type="EMBL" id="GLX65773.1"/>
    </source>
</evidence>
<keyword evidence="1" id="KW-1133">Transmembrane helix</keyword>
<keyword evidence="3" id="KW-1185">Reference proteome</keyword>
<evidence type="ECO:0000313" key="3">
    <source>
        <dbReference type="Proteomes" id="UP001157114"/>
    </source>
</evidence>
<reference evidence="2 3" key="1">
    <citation type="submission" date="2023-03" db="EMBL/GenBank/DDBJ databases">
        <title>Draft genome sequence of the bacteria which degrade cell wall of Tricholomamatutake.</title>
        <authorList>
            <person name="Konishi Y."/>
            <person name="Fukuta Y."/>
            <person name="Shirasaka N."/>
        </authorList>
    </citation>
    <scope>NUCLEOTIDE SEQUENCE [LARGE SCALE GENOMIC DNA]</scope>
    <source>
        <strain evidence="3">mu1</strain>
    </source>
</reference>
<proteinExistence type="predicted"/>
<name>A0ABQ6G494_9BACL</name>
<comment type="caution">
    <text evidence="2">The sequence shown here is derived from an EMBL/GenBank/DDBJ whole genome shotgun (WGS) entry which is preliminary data.</text>
</comment>
<keyword evidence="1" id="KW-0812">Transmembrane</keyword>
<dbReference type="EMBL" id="BSSQ01000001">
    <property type="protein sequence ID" value="GLX65773.1"/>
    <property type="molecule type" value="Genomic_DNA"/>
</dbReference>
<dbReference type="Proteomes" id="UP001157114">
    <property type="component" value="Unassembled WGS sequence"/>
</dbReference>
<sequence length="59" mass="5996">MTAIAINDQPIALVFALIFIAFALLTAAASSFLSLSNPNENPGACPAGHALHFLGGGTR</sequence>
<protein>
    <submittedName>
        <fullName evidence="2">Uncharacterized protein</fullName>
    </submittedName>
</protein>
<evidence type="ECO:0000256" key="1">
    <source>
        <dbReference type="SAM" id="Phobius"/>
    </source>
</evidence>
<accession>A0ABQ6G494</accession>
<feature type="transmembrane region" description="Helical" evidence="1">
    <location>
        <begin position="12"/>
        <end position="33"/>
    </location>
</feature>
<gene>
    <name evidence="2" type="ORF">MU1_01170</name>
</gene>
<organism evidence="2 3">
    <name type="scientific">Paenibacillus glycanilyticus</name>
    <dbReference type="NCBI Taxonomy" id="126569"/>
    <lineage>
        <taxon>Bacteria</taxon>
        <taxon>Bacillati</taxon>
        <taxon>Bacillota</taxon>
        <taxon>Bacilli</taxon>
        <taxon>Bacillales</taxon>
        <taxon>Paenibacillaceae</taxon>
        <taxon>Paenibacillus</taxon>
    </lineage>
</organism>